<name>A0A226D7F6_FOLCA</name>
<proteinExistence type="predicted"/>
<evidence type="ECO:0000256" key="1">
    <source>
        <dbReference type="SAM" id="MobiDB-lite"/>
    </source>
</evidence>
<dbReference type="Proteomes" id="UP000198287">
    <property type="component" value="Unassembled WGS sequence"/>
</dbReference>
<gene>
    <name evidence="2" type="ORF">Fcan01_23637</name>
</gene>
<dbReference type="OrthoDB" id="6779016at2759"/>
<organism evidence="2 3">
    <name type="scientific">Folsomia candida</name>
    <name type="common">Springtail</name>
    <dbReference type="NCBI Taxonomy" id="158441"/>
    <lineage>
        <taxon>Eukaryota</taxon>
        <taxon>Metazoa</taxon>
        <taxon>Ecdysozoa</taxon>
        <taxon>Arthropoda</taxon>
        <taxon>Hexapoda</taxon>
        <taxon>Collembola</taxon>
        <taxon>Entomobryomorpha</taxon>
        <taxon>Isotomoidea</taxon>
        <taxon>Isotomidae</taxon>
        <taxon>Proisotominae</taxon>
        <taxon>Folsomia</taxon>
    </lineage>
</organism>
<accession>A0A226D7F6</accession>
<comment type="caution">
    <text evidence="2">The sequence shown here is derived from an EMBL/GenBank/DDBJ whole genome shotgun (WGS) entry which is preliminary data.</text>
</comment>
<protein>
    <submittedName>
        <fullName evidence="2">Uncharacterized protein</fullName>
    </submittedName>
</protein>
<dbReference type="AlphaFoldDB" id="A0A226D7F6"/>
<dbReference type="EMBL" id="LNIX01000029">
    <property type="protein sequence ID" value="OXA41482.1"/>
    <property type="molecule type" value="Genomic_DNA"/>
</dbReference>
<evidence type="ECO:0000313" key="2">
    <source>
        <dbReference type="EMBL" id="OXA41482.1"/>
    </source>
</evidence>
<feature type="region of interest" description="Disordered" evidence="1">
    <location>
        <begin position="81"/>
        <end position="124"/>
    </location>
</feature>
<keyword evidence="3" id="KW-1185">Reference proteome</keyword>
<reference evidence="2 3" key="1">
    <citation type="submission" date="2015-12" db="EMBL/GenBank/DDBJ databases">
        <title>The genome of Folsomia candida.</title>
        <authorList>
            <person name="Faddeeva A."/>
            <person name="Derks M.F."/>
            <person name="Anvar Y."/>
            <person name="Smit S."/>
            <person name="Van Straalen N."/>
            <person name="Roelofs D."/>
        </authorList>
    </citation>
    <scope>NUCLEOTIDE SEQUENCE [LARGE SCALE GENOMIC DNA]</scope>
    <source>
        <strain evidence="2 3">VU population</strain>
        <tissue evidence="2">Whole body</tissue>
    </source>
</reference>
<sequence length="166" mass="18589">MDEFCVVKFPDESDAVAVVWKGWILGDKCYWPKFSKYITKLVKNKTEVDVESWEPCKVKLIHSFPTYKEARAHLKRAEYTSDIGGGDKSERLGRSGQEAAVPPTLPPFPIMPDSQRADEEAYSSSTNLSAAQVVPEQISSIGLPTDDIVEVFFIEKEDKAIQTDSN</sequence>
<feature type="compositionally biased region" description="Basic and acidic residues" evidence="1">
    <location>
        <begin position="81"/>
        <end position="93"/>
    </location>
</feature>
<evidence type="ECO:0000313" key="3">
    <source>
        <dbReference type="Proteomes" id="UP000198287"/>
    </source>
</evidence>